<gene>
    <name evidence="1" type="ORF">NQF78_07155</name>
</gene>
<evidence type="ECO:0000313" key="1">
    <source>
        <dbReference type="EMBL" id="MCY0108083.1"/>
    </source>
</evidence>
<dbReference type="RefSeq" id="WP_267797402.1">
    <property type="nucleotide sequence ID" value="NZ_JANIGP010000003.1"/>
</dbReference>
<name>A0ABT3YRG3_9PSED</name>
<protein>
    <submittedName>
        <fullName evidence="1">Uncharacterized protein</fullName>
    </submittedName>
</protein>
<keyword evidence="2" id="KW-1185">Reference proteome</keyword>
<sequence length="781" mass="88415">MRSLEDYWQSADIRLPPADDQGLRMFKGRDYVDLPDDRVALVKKDPDTGLYRARLPSELSPSGPVLIRDAQSRLWHPLDDARPATFLLSDARLEAFRTALDFSGIEPGTDRLYRFNGKLYAVIAEHAYQVLHDLDASSPRSTVMRIVHPADPVARDHGNIYIGTRPGRSEPIVFDARHGWVAAQVGGTSGMRRRGQTSAASHSADLALELRLMDLELEQAITMTDQLGYRWLAAKDKQNERNILVQLEDQHRRELGILEKTVSLHLEHKEAVVAIKGREAYKNKLITLRKGQILSCNQLMIANDSRKLLDGPIFGGPDTEYRAVATHLADKLVVMKQREHFAEELLHKWRLSEEELKAAAYDPIEIHEIVAFWVYAESRTLPDAATSLASHDFNAKYLAYSFGQVTFSYRALKGMPEETRVAVLSSLFDQCTAIRAAFEHMPLPPGAEPARSHAKIVEAVQAFETTLEESLNRYHRQLLKTSMLPAHEQPIDFDFIPPQDRSAPPASLRRVFRARHHGVDKIKVGRPRRSETGVEVIDVMSPVDAVQVMHTYALQEGQWRPIVPLQATPLPALRAQAGQQLQRTQSWLDRAWQDEREKRNATNIVEFLGSKADACDHLARQIDTAPDRTDADTATFVQRLQQDSLRLRSEGEHIRIRLYKDKAFLSADRLAYLIAKEQISVVQTQPRTVSGKGSDKHFLDVYSLNDRNTGAPLWHAHFHYDRMNSPKQGFTARGGHLKTLEQSRLGITSQRRDARSGHEHAPIWRESIDGKTAQKIFELAT</sequence>
<comment type="caution">
    <text evidence="1">The sequence shown here is derived from an EMBL/GenBank/DDBJ whole genome shotgun (WGS) entry which is preliminary data.</text>
</comment>
<reference evidence="1 2" key="1">
    <citation type="submission" date="2022-07" db="EMBL/GenBank/DDBJ databases">
        <title>Characterization of plant growth promoting rhizobacteria (PGPR) for use as bioinoculants in agriculture.</title>
        <authorList>
            <person name="Hassen A.I."/>
            <person name="Pierneef R."/>
        </authorList>
    </citation>
    <scope>NUCLEOTIDE SEQUENCE [LARGE SCALE GENOMIC DNA]</scope>
    <source>
        <strain evidence="1 2">SARCC-3054</strain>
    </source>
</reference>
<dbReference type="Proteomes" id="UP001207830">
    <property type="component" value="Unassembled WGS sequence"/>
</dbReference>
<proteinExistence type="predicted"/>
<accession>A0ABT3YRG3</accession>
<dbReference type="EMBL" id="JANIGP010000003">
    <property type="protein sequence ID" value="MCY0108083.1"/>
    <property type="molecule type" value="Genomic_DNA"/>
</dbReference>
<organism evidence="1 2">
    <name type="scientific">Pseudomonas monsensis</name>
    <dbReference type="NCBI Taxonomy" id="2745509"/>
    <lineage>
        <taxon>Bacteria</taxon>
        <taxon>Pseudomonadati</taxon>
        <taxon>Pseudomonadota</taxon>
        <taxon>Gammaproteobacteria</taxon>
        <taxon>Pseudomonadales</taxon>
        <taxon>Pseudomonadaceae</taxon>
        <taxon>Pseudomonas</taxon>
    </lineage>
</organism>
<evidence type="ECO:0000313" key="2">
    <source>
        <dbReference type="Proteomes" id="UP001207830"/>
    </source>
</evidence>